<dbReference type="InterPro" id="IPR012332">
    <property type="entry name" value="Autotransporter_pectin_lyase_C"/>
</dbReference>
<reference evidence="3 4" key="2">
    <citation type="journal article" date="2010" name="Stand. Genomic Sci.">
        <title>Complete genome sequence of Sebaldella termitidis type strain (NCTC 11300).</title>
        <authorList>
            <person name="Harmon-Smith M."/>
            <person name="Celia L."/>
            <person name="Chertkov O."/>
            <person name="Lapidus A."/>
            <person name="Copeland A."/>
            <person name="Glavina Del Rio T."/>
            <person name="Nolan M."/>
            <person name="Lucas S."/>
            <person name="Tice H."/>
            <person name="Cheng J.F."/>
            <person name="Han C."/>
            <person name="Detter J.C."/>
            <person name="Bruce D."/>
            <person name="Goodwin L."/>
            <person name="Pitluck S."/>
            <person name="Pati A."/>
            <person name="Liolios K."/>
            <person name="Ivanova N."/>
            <person name="Mavromatis K."/>
            <person name="Mikhailova N."/>
            <person name="Chen A."/>
            <person name="Palaniappan K."/>
            <person name="Land M."/>
            <person name="Hauser L."/>
            <person name="Chang Y.J."/>
            <person name="Jeffries C.D."/>
            <person name="Brettin T."/>
            <person name="Goker M."/>
            <person name="Beck B."/>
            <person name="Bristow J."/>
            <person name="Eisen J.A."/>
            <person name="Markowitz V."/>
            <person name="Hugenholtz P."/>
            <person name="Kyrpides N.C."/>
            <person name="Klenk H.P."/>
            <person name="Chen F."/>
        </authorList>
    </citation>
    <scope>NUCLEOTIDE SEQUENCE [LARGE SCALE GENOMIC DNA]</scope>
    <source>
        <strain evidence="4">ATCC 33386 / NCTC 11300</strain>
    </source>
</reference>
<dbReference type="SUPFAM" id="SSF103515">
    <property type="entry name" value="Autotransporter"/>
    <property type="match status" value="1"/>
</dbReference>
<dbReference type="InterPro" id="IPR005546">
    <property type="entry name" value="Autotransporte_beta"/>
</dbReference>
<dbReference type="RefSeq" id="WP_012862857.1">
    <property type="nucleotide sequence ID" value="NC_013517.1"/>
</dbReference>
<reference evidence="4" key="1">
    <citation type="submission" date="2009-09" db="EMBL/GenBank/DDBJ databases">
        <title>The complete chromosome of Sebaldella termitidis ATCC 33386.</title>
        <authorList>
            <consortium name="US DOE Joint Genome Institute (JGI-PGF)"/>
            <person name="Lucas S."/>
            <person name="Copeland A."/>
            <person name="Lapidus A."/>
            <person name="Glavina del Rio T."/>
            <person name="Dalin E."/>
            <person name="Tice H."/>
            <person name="Bruce D."/>
            <person name="Goodwin L."/>
            <person name="Pitluck S."/>
            <person name="Kyrpides N."/>
            <person name="Mavromatis K."/>
            <person name="Ivanova N."/>
            <person name="Mikhailova N."/>
            <person name="Sims D."/>
            <person name="Meincke L."/>
            <person name="Brettin T."/>
            <person name="Detter J.C."/>
            <person name="Han C."/>
            <person name="Larimer F."/>
            <person name="Land M."/>
            <person name="Hauser L."/>
            <person name="Markowitz V."/>
            <person name="Cheng J.F."/>
            <person name="Hugenholtz P."/>
            <person name="Woyke T."/>
            <person name="Wu D."/>
            <person name="Eisen J.A."/>
        </authorList>
    </citation>
    <scope>NUCLEOTIDE SEQUENCE [LARGE SCALE GENOMIC DNA]</scope>
    <source>
        <strain evidence="4">ATCC 33386 / NCTC 11300</strain>
    </source>
</reference>
<dbReference type="eggNOG" id="COG4625">
    <property type="taxonomic scope" value="Bacteria"/>
</dbReference>
<dbReference type="PROSITE" id="PS51208">
    <property type="entry name" value="AUTOTRANSPORTER"/>
    <property type="match status" value="1"/>
</dbReference>
<organism evidence="3 4">
    <name type="scientific">Sebaldella termitidis (strain ATCC 33386 / NCTC 11300)</name>
    <dbReference type="NCBI Taxonomy" id="526218"/>
    <lineage>
        <taxon>Bacteria</taxon>
        <taxon>Fusobacteriati</taxon>
        <taxon>Fusobacteriota</taxon>
        <taxon>Fusobacteriia</taxon>
        <taxon>Fusobacteriales</taxon>
        <taxon>Leptotrichiaceae</taxon>
        <taxon>Sebaldella</taxon>
    </lineage>
</organism>
<keyword evidence="1" id="KW-0732">Signal</keyword>
<protein>
    <submittedName>
        <fullName evidence="3">Outer membrane autotransporter barrel domain protein</fullName>
    </submittedName>
</protein>
<proteinExistence type="predicted"/>
<gene>
    <name evidence="3" type="ordered locus">Sterm_3436</name>
</gene>
<dbReference type="Gene3D" id="2.160.20.20">
    <property type="match status" value="1"/>
</dbReference>
<dbReference type="InterPro" id="IPR036709">
    <property type="entry name" value="Autotransporte_beta_dom_sf"/>
</dbReference>
<keyword evidence="4" id="KW-1185">Reference proteome</keyword>
<name>D1AQL5_SEBTE</name>
<evidence type="ECO:0000256" key="1">
    <source>
        <dbReference type="SAM" id="SignalP"/>
    </source>
</evidence>
<dbReference type="SMART" id="SM00869">
    <property type="entry name" value="Autotransporter"/>
    <property type="match status" value="1"/>
</dbReference>
<accession>D1AQL5</accession>
<evidence type="ECO:0000313" key="3">
    <source>
        <dbReference type="EMBL" id="ACZ10275.1"/>
    </source>
</evidence>
<feature type="signal peptide" evidence="1">
    <location>
        <begin position="1"/>
        <end position="22"/>
    </location>
</feature>
<evidence type="ECO:0000259" key="2">
    <source>
        <dbReference type="PROSITE" id="PS51208"/>
    </source>
</evidence>
<feature type="chain" id="PRO_5003019916" evidence="1">
    <location>
        <begin position="23"/>
        <end position="2114"/>
    </location>
</feature>
<dbReference type="Pfam" id="PF25783">
    <property type="entry name" value="BigA_beta"/>
    <property type="match status" value="1"/>
</dbReference>
<dbReference type="Gene3D" id="2.40.128.130">
    <property type="entry name" value="Autotransporter beta-domain"/>
    <property type="match status" value="1"/>
</dbReference>
<dbReference type="Proteomes" id="UP000000845">
    <property type="component" value="Chromosome"/>
</dbReference>
<dbReference type="HOGENOM" id="CLU_229799_0_0_0"/>
<feature type="domain" description="Autotransporter" evidence="2">
    <location>
        <begin position="1828"/>
        <end position="2114"/>
    </location>
</feature>
<evidence type="ECO:0000313" key="4">
    <source>
        <dbReference type="Proteomes" id="UP000000845"/>
    </source>
</evidence>
<dbReference type="InterPro" id="IPR058034">
    <property type="entry name" value="BigA_beta"/>
</dbReference>
<dbReference type="Pfam" id="PF03797">
    <property type="entry name" value="Autotransporter"/>
    <property type="match status" value="1"/>
</dbReference>
<dbReference type="KEGG" id="str:Sterm_3436"/>
<sequence>MKNKNKLLLFLALNAASSFVSAKEIGYDKMYDKITKNITTGKSNNDSYKLIERILVQRNRELKDLYAQGDYIVKPEYLEWQIFATGFYAERGNGDNTSGNARYNSKTEGYFDENGKYVSSSSGKPYKDKQEPKTIELGISIPLKGINREGLQVNINPNVTKPLISAIQGMNPVNSLDVPVLELFEFNPLKPEIIPLTPAAVSITPPNLAVYNHGQPDLVYGRDTNLPAGTYKTSDPLNLISGDGVVDAIIDYSGASGVRTSDAASTMIVDIAGKKAVSIDGSTVDFYGNGTMELNAINTAGIAMESNPSSSPKATNVGTINGNNNSQAALIFINEQSYSADSYALTNNGTVIMNGNSSLGMAINSAAGGHLVTAVNNKNITMNGSGSYGLVIMAGSNLRAGSLIENSSTGNITIKEENSGGLVVLSGGVNAKNDGVIDLTSTAKNSFGIYATSANTNAIANNGNINIAGENSIGLRSEGGTLVSGTNGVVDITGGSGNIGMYASSGSVTNNGEIKITGGTQNKAFFITGAGSTGTSTNKVDINADESYGVIVTNGGQYTGSGTFSISGDNSYGFVAKGGTINGGSSLTADLTGEKSVAVYAGDSTTASLVTLTGGTINVKDGGVNFGAGQNGTLNLNNMNFTVGSQSLGFFTQDNGNIIIQNSTGTIKGGTTSADRGTAFSVKGSGIGVTEVNSIADLSTLLTASGINPTNLTLTMESDSRLLSLSEASVKLSVISSINSSPISLPGVTINGNDYKTMLVYKGLLNIDEEVNLDDPMSDYSRVEMANSTILNNNVIKGAGNSQQGMAQANGVGLPKSVVTLTNNGTINLGGQESVGIYADYGIINNNNTIDTQGNKSFGIFGVNGTEITTAAGSTIKAGNNGAGIVAQSYIIDKLTGLIVSNGYGDGTFEVDHSGVITMLGTDSFGIFADNNDTNSLTNIAARKVTLNAGSMIDMSGTASKGTALYINKGTLTTSGDMKVGNEGVGIYANDSNVSLNGGTIDIIGSDSTGIYLDGTTTLTATGGTINVKGDNATVFFVNSLATAAGLDNVTVNADPGLKITLANVKNNNFTYNGALNNAGKDSVLIAGDNSTIVFGTGAVINSTSENVAGMSAKGGSAVNKGTLTLTGTNSIGIYAENAGSSNEGNIILGSSGVGIYNENGTASNISGKIEMGNNGVGIFGSDSAAINNDALISSIGNSAIGIYADGNTAGTTITNDYLGKIDISGENAIGIYTAGTTAKTVINNGEIKVGNSSDASNPSIGIYNNILGSTIQNNGVLTLGTNSLGIFDKGGSVTENGTLNVGSMGTGILSENGTVNITTSSVMNITGTDAIGVYGKNNAAVTNASSGITLGDGSYGFVLETGSGLTNTGSITLGDSSIFVYGNGAGIITSSNTASITASGSENVVFYTVNGGTIKNDSSITADTGIGNIGIYNNGGSIENNGNISLGDSLLFKNNGVIDPDQSKYSVGIYAEGSTVLNTGNISLGADAVGIYVKDNTVMAVNHGNITAGTSSAPKAGAIGIFAEGGAGIENFGNITLYGDNSIGIAGKNAANIINHGIITVSGNEAVGIYGTLNTSVENKGTINISGTDSVGIMAPNGKIINEGTINYTNGAFAVKEQDSYPLPELVNMGLITVDGHFSNEGMEISLKPDLNTLAPSTQPDVDFVLNSGTISANSMTITDTVKILPDFSQGTNANVYKLENVFMTSTGQIISSNGKIPMVSKSLTWEATPKVNDDGNVDIYMHKLAYKDFSDGLWYEEFAQALDEKYAGSAGEAGSIFDKIDLIEEESDFRHVMASLAGNVYANMNQRTDDIARAFDSSLMLMENSKNNTKENVKINVIAGRGRTKEDTDGVVGYDYTTTGVLALREVERTYRHTFGYSLGYLHTGFEFKDGNESEEWVNTVQLGLHNKYDANDWILKNNLIGRVSIHNIDRNIDWPSPTGRSEMNGTYETYSLSSDNTFGKELALGKNTSLTPYGGIKATYITRPTFSESGLESLQVEGNDAWSVKPRAGIELKGSLPLGSAGGWQVKGALDLAYEYELADLNERESARLTKIESNYHDLSKPEDEKGMFRTRAVFGIEAEDRYGIFMTGEYGIGNSEKDEYRVGVTLKAVF</sequence>
<dbReference type="STRING" id="526218.Sterm_3436"/>
<dbReference type="EMBL" id="CP001739">
    <property type="protein sequence ID" value="ACZ10275.1"/>
    <property type="molecule type" value="Genomic_DNA"/>
</dbReference>